<feature type="transmembrane region" description="Helical" evidence="7">
    <location>
        <begin position="376"/>
        <end position="394"/>
    </location>
</feature>
<evidence type="ECO:0000256" key="5">
    <source>
        <dbReference type="ARBA" id="ARBA00023136"/>
    </source>
</evidence>
<feature type="transmembrane region" description="Helical" evidence="7">
    <location>
        <begin position="99"/>
        <end position="117"/>
    </location>
</feature>
<dbReference type="EMBL" id="BOMV01000018">
    <property type="protein sequence ID" value="GIE94806.1"/>
    <property type="molecule type" value="Genomic_DNA"/>
</dbReference>
<dbReference type="Pfam" id="PF07690">
    <property type="entry name" value="MFS_1"/>
    <property type="match status" value="1"/>
</dbReference>
<feature type="region of interest" description="Disordered" evidence="6">
    <location>
        <begin position="400"/>
        <end position="427"/>
    </location>
</feature>
<keyword evidence="2" id="KW-1003">Cell membrane</keyword>
<organism evidence="8 9">
    <name type="scientific">Paractinoplanes rishiriensis</name>
    <dbReference type="NCBI Taxonomy" id="1050105"/>
    <lineage>
        <taxon>Bacteria</taxon>
        <taxon>Bacillati</taxon>
        <taxon>Actinomycetota</taxon>
        <taxon>Actinomycetes</taxon>
        <taxon>Micromonosporales</taxon>
        <taxon>Micromonosporaceae</taxon>
        <taxon>Paractinoplanes</taxon>
    </lineage>
</organism>
<evidence type="ECO:0000313" key="8">
    <source>
        <dbReference type="EMBL" id="GIE94806.1"/>
    </source>
</evidence>
<dbReference type="Proteomes" id="UP000636960">
    <property type="component" value="Unassembled WGS sequence"/>
</dbReference>
<feature type="transmembrane region" description="Helical" evidence="7">
    <location>
        <begin position="12"/>
        <end position="35"/>
    </location>
</feature>
<gene>
    <name evidence="8" type="ORF">Ari01nite_22710</name>
</gene>
<comment type="subcellular location">
    <subcellularLocation>
        <location evidence="1">Cell membrane</location>
        <topology evidence="1">Multi-pass membrane protein</topology>
    </subcellularLocation>
</comment>
<comment type="caution">
    <text evidence="8">The sequence shown here is derived from an EMBL/GenBank/DDBJ whole genome shotgun (WGS) entry which is preliminary data.</text>
</comment>
<dbReference type="GO" id="GO:0022857">
    <property type="term" value="F:transmembrane transporter activity"/>
    <property type="evidence" value="ECO:0007669"/>
    <property type="project" value="InterPro"/>
</dbReference>
<dbReference type="InterPro" id="IPR036259">
    <property type="entry name" value="MFS_trans_sf"/>
</dbReference>
<dbReference type="Gene3D" id="1.20.1250.20">
    <property type="entry name" value="MFS general substrate transporter like domains"/>
    <property type="match status" value="1"/>
</dbReference>
<evidence type="ECO:0000256" key="1">
    <source>
        <dbReference type="ARBA" id="ARBA00004651"/>
    </source>
</evidence>
<dbReference type="AlphaFoldDB" id="A0A919MP80"/>
<dbReference type="CDD" id="cd06173">
    <property type="entry name" value="MFS_MefA_like"/>
    <property type="match status" value="1"/>
</dbReference>
<keyword evidence="3 7" id="KW-0812">Transmembrane</keyword>
<dbReference type="SUPFAM" id="SSF103473">
    <property type="entry name" value="MFS general substrate transporter"/>
    <property type="match status" value="1"/>
</dbReference>
<dbReference type="GO" id="GO:0005886">
    <property type="term" value="C:plasma membrane"/>
    <property type="evidence" value="ECO:0007669"/>
    <property type="project" value="UniProtKB-SubCell"/>
</dbReference>
<protein>
    <submittedName>
        <fullName evidence="8">MFS transporter</fullName>
    </submittedName>
</protein>
<reference evidence="8" key="1">
    <citation type="submission" date="2021-01" db="EMBL/GenBank/DDBJ databases">
        <title>Whole genome shotgun sequence of Actinoplanes rishiriensis NBRC 108556.</title>
        <authorList>
            <person name="Komaki H."/>
            <person name="Tamura T."/>
        </authorList>
    </citation>
    <scope>NUCLEOTIDE SEQUENCE</scope>
    <source>
        <strain evidence="8">NBRC 108556</strain>
    </source>
</reference>
<proteinExistence type="predicted"/>
<dbReference type="PANTHER" id="PTHR23513">
    <property type="entry name" value="INTEGRAL MEMBRANE EFFLUX PROTEIN-RELATED"/>
    <property type="match status" value="1"/>
</dbReference>
<feature type="transmembrane region" description="Helical" evidence="7">
    <location>
        <begin position="41"/>
        <end position="61"/>
    </location>
</feature>
<feature type="transmembrane region" description="Helical" evidence="7">
    <location>
        <begin position="251"/>
        <end position="272"/>
    </location>
</feature>
<dbReference type="PANTHER" id="PTHR23513:SF6">
    <property type="entry name" value="MAJOR FACILITATOR SUPERFAMILY ASSOCIATED DOMAIN-CONTAINING PROTEIN"/>
    <property type="match status" value="1"/>
</dbReference>
<keyword evidence="9" id="KW-1185">Reference proteome</keyword>
<sequence>MALGSDFRRLWAAYAISEAGTGLAFGAIPLVAVLVLRVPEFQVSLLAALGGLAAAALALPAGPWIEFRRKRPVLIGADLLRAAALLSVPIAAATGMLSYAQLCVVAVGQAIGGILFASAGGAHLKALVSPADRATATGRFEATFWTAYSVGPPLGGALTSWLGVWWTIAADATTFVLSALGVRSIRRPEPPPPARAAESRRLADIAAGWRYIAAHPGLRALFVNSQIFGAAMMAASPLLTVLMLGELGFPAWQYGLAWGLPCLGGVLGALALAPLNRRFGERRVLLAAGVGRALWLPLLAVMPAGVPGLLLVIAVEFLALFGSGVFNPAFATYRMTATEDGVLARVIACWQISSRTCQPVGIALGGALAALTSVRLALLVCGLIVLASALFLPWRRTQAPAATTTSGGPPCSASSPAPSTRSRTATS</sequence>
<feature type="transmembrane region" description="Helical" evidence="7">
    <location>
        <begin position="227"/>
        <end position="245"/>
    </location>
</feature>
<dbReference type="InterPro" id="IPR011701">
    <property type="entry name" value="MFS"/>
</dbReference>
<name>A0A919MP80_9ACTN</name>
<evidence type="ECO:0000256" key="6">
    <source>
        <dbReference type="SAM" id="MobiDB-lite"/>
    </source>
</evidence>
<feature type="compositionally biased region" description="Low complexity" evidence="6">
    <location>
        <begin position="403"/>
        <end position="427"/>
    </location>
</feature>
<evidence type="ECO:0000256" key="7">
    <source>
        <dbReference type="SAM" id="Phobius"/>
    </source>
</evidence>
<evidence type="ECO:0000256" key="2">
    <source>
        <dbReference type="ARBA" id="ARBA00022475"/>
    </source>
</evidence>
<keyword evidence="4 7" id="KW-1133">Transmembrane helix</keyword>
<evidence type="ECO:0000313" key="9">
    <source>
        <dbReference type="Proteomes" id="UP000636960"/>
    </source>
</evidence>
<keyword evidence="5 7" id="KW-0472">Membrane</keyword>
<evidence type="ECO:0000256" key="4">
    <source>
        <dbReference type="ARBA" id="ARBA00022989"/>
    </source>
</evidence>
<accession>A0A919MP80</accession>
<dbReference type="RefSeq" id="WP_203781117.1">
    <property type="nucleotide sequence ID" value="NZ_BOMV01000018.1"/>
</dbReference>
<evidence type="ECO:0000256" key="3">
    <source>
        <dbReference type="ARBA" id="ARBA00022692"/>
    </source>
</evidence>